<dbReference type="EMBL" id="JACSQT010000019">
    <property type="protein sequence ID" value="MBD7939563.1"/>
    <property type="molecule type" value="Genomic_DNA"/>
</dbReference>
<evidence type="ECO:0000313" key="3">
    <source>
        <dbReference type="Proteomes" id="UP000657931"/>
    </source>
</evidence>
<evidence type="ECO:0000313" key="2">
    <source>
        <dbReference type="EMBL" id="MBD7939563.1"/>
    </source>
</evidence>
<comment type="caution">
    <text evidence="2">The sequence shown here is derived from an EMBL/GenBank/DDBJ whole genome shotgun (WGS) entry which is preliminary data.</text>
</comment>
<proteinExistence type="predicted"/>
<gene>
    <name evidence="2" type="ORF">H9655_21195</name>
</gene>
<feature type="signal peptide" evidence="1">
    <location>
        <begin position="1"/>
        <end position="29"/>
    </location>
</feature>
<evidence type="ECO:0000256" key="1">
    <source>
        <dbReference type="SAM" id="SignalP"/>
    </source>
</evidence>
<keyword evidence="1" id="KW-0732">Signal</keyword>
<dbReference type="Proteomes" id="UP000657931">
    <property type="component" value="Unassembled WGS sequence"/>
</dbReference>
<sequence>MIKKIVSLIGVAVLSLTLVSGINSVHAQAEETGSTCIDESSLNIQSEHGNEYYEVSFETADCLQAEAVKNAGKSVEKAKKVLDMRSDGSETEDTLLEVFQSESTGVRGEVRAVNAEEAIIAKEEVGYPDKVTKVKIIKDKDASLETHKHPGNENLEKFENESLLPNPTIKPFGKDTSGWDLVGTEYWKINFSWQTDTVWHSHGGNYSVLIPKHNNFKNETVIRLYDHDPNFNKDEFIGTKTVTTSTKVATRVTWSGLNNYIDGDNKLVETYTMHYNYYVLGENLQNVRYYD</sequence>
<feature type="chain" id="PRO_5045125350" evidence="1">
    <location>
        <begin position="30"/>
        <end position="291"/>
    </location>
</feature>
<reference evidence="2 3" key="1">
    <citation type="submission" date="2020-08" db="EMBL/GenBank/DDBJ databases">
        <title>A Genomic Blueprint of the Chicken Gut Microbiome.</title>
        <authorList>
            <person name="Gilroy R."/>
            <person name="Ravi A."/>
            <person name="Getino M."/>
            <person name="Pursley I."/>
            <person name="Horton D.L."/>
            <person name="Alikhan N.-F."/>
            <person name="Baker D."/>
            <person name="Gharbi K."/>
            <person name="Hall N."/>
            <person name="Watson M."/>
            <person name="Adriaenssens E.M."/>
            <person name="Foster-Nyarko E."/>
            <person name="Jarju S."/>
            <person name="Secka A."/>
            <person name="Antonio M."/>
            <person name="Oren A."/>
            <person name="Chaudhuri R."/>
            <person name="La Ragione R.M."/>
            <person name="Hildebrand F."/>
            <person name="Pallen M.J."/>
        </authorList>
    </citation>
    <scope>NUCLEOTIDE SEQUENCE [LARGE SCALE GENOMIC DNA]</scope>
    <source>
        <strain evidence="2 3">Sa5YUA1</strain>
    </source>
</reference>
<organism evidence="2 3">
    <name type="scientific">Cytobacillus stercorigallinarum</name>
    <dbReference type="NCBI Taxonomy" id="2762240"/>
    <lineage>
        <taxon>Bacteria</taxon>
        <taxon>Bacillati</taxon>
        <taxon>Bacillota</taxon>
        <taxon>Bacilli</taxon>
        <taxon>Bacillales</taxon>
        <taxon>Bacillaceae</taxon>
        <taxon>Cytobacillus</taxon>
    </lineage>
</organism>
<accession>A0ABR8QVN5</accession>
<keyword evidence="3" id="KW-1185">Reference proteome</keyword>
<protein>
    <submittedName>
        <fullName evidence="2">Uncharacterized protein</fullName>
    </submittedName>
</protein>
<dbReference type="RefSeq" id="WP_191817224.1">
    <property type="nucleotide sequence ID" value="NZ_JACSQT010000019.1"/>
</dbReference>
<name>A0ABR8QVN5_9BACI</name>